<dbReference type="Pfam" id="PF18962">
    <property type="entry name" value="Por_Secre_tail"/>
    <property type="match status" value="1"/>
</dbReference>
<protein>
    <recommendedName>
        <fullName evidence="3">Secretion system C-terminal sorting domain-containing protein</fullName>
    </recommendedName>
</protein>
<keyword evidence="1 2" id="KW-0732">Signal</keyword>
<dbReference type="NCBIfam" id="TIGR04534">
    <property type="entry name" value="ELWxxDGT_rpt"/>
    <property type="match status" value="1"/>
</dbReference>
<name>A0A2U2X6R4_9FLAO</name>
<accession>A0A2U2X6R4</accession>
<feature type="signal peptide" evidence="2">
    <location>
        <begin position="1"/>
        <end position="19"/>
    </location>
</feature>
<feature type="domain" description="Secretion system C-terminal sorting" evidence="3">
    <location>
        <begin position="476"/>
        <end position="542"/>
    </location>
</feature>
<dbReference type="Proteomes" id="UP000245375">
    <property type="component" value="Unassembled WGS sequence"/>
</dbReference>
<evidence type="ECO:0000256" key="1">
    <source>
        <dbReference type="ARBA" id="ARBA00022729"/>
    </source>
</evidence>
<sequence length="544" mass="58449">MMKRTLLFMSLLTYTFIQAQSLVKDINLGFPSSMPSYAKNRIAFGGKLIFAADNGADGMELWESDGTSTGTILLSDVRSGGLDSSPNGFHEFNSQLYFSAAGVQNKFNIFSTNGTTISSYPAIRSGTGSASPRLLTTFGNLLVFSARPSAFNQSTPFYGEEILGFNGNAWTGGGDQIMIKDINPLGNSSSPDSYTVFNNLLYFAATDDGTNGRELWVTNGTNAGTNMLININSGGASSNPMDLIVLNSNLYFTADDGVNGRELWVSDGTLAGTQRMANVNAVAEDLDNPENLTVFNNALYFTATHPSLGTEIFKLGGTTFTNMKNIASGSSSSNPSNLYASSGRLYFSADDNISGIELWSTTGFPATTNLVKNINTSPSSPDSNPTDFAEYNGKVYFSATDGTNGVELWVTDGTNAGTTMVSNINPSGNSNPTDLIVANNLLFFSADNGSAGNELWRYKDPLLSVREIDLGNTISLYPNPTLNSFSIDTESNIETVEVLDISGKQLKLFKKNINSYNIQTLVSGVYFVRIKTDKGTVTKKLIKE</sequence>
<evidence type="ECO:0000259" key="3">
    <source>
        <dbReference type="Pfam" id="PF18962"/>
    </source>
</evidence>
<proteinExistence type="predicted"/>
<dbReference type="InterPro" id="IPR026444">
    <property type="entry name" value="Secre_tail"/>
</dbReference>
<gene>
    <name evidence="4" type="ORF">DIS18_02555</name>
</gene>
<organism evidence="4 5">
    <name type="scientific">Algibacter marinivivus</name>
    <dbReference type="NCBI Taxonomy" id="2100723"/>
    <lineage>
        <taxon>Bacteria</taxon>
        <taxon>Pseudomonadati</taxon>
        <taxon>Bacteroidota</taxon>
        <taxon>Flavobacteriia</taxon>
        <taxon>Flavobacteriales</taxon>
        <taxon>Flavobacteriaceae</taxon>
        <taxon>Algibacter</taxon>
    </lineage>
</organism>
<evidence type="ECO:0000313" key="5">
    <source>
        <dbReference type="Proteomes" id="UP000245375"/>
    </source>
</evidence>
<keyword evidence="5" id="KW-1185">Reference proteome</keyword>
<dbReference type="OrthoDB" id="1489153at2"/>
<evidence type="ECO:0000313" key="4">
    <source>
        <dbReference type="EMBL" id="PWH83454.1"/>
    </source>
</evidence>
<feature type="chain" id="PRO_5015682426" description="Secretion system C-terminal sorting domain-containing protein" evidence="2">
    <location>
        <begin position="20"/>
        <end position="544"/>
    </location>
</feature>
<evidence type="ECO:0000256" key="2">
    <source>
        <dbReference type="SAM" id="SignalP"/>
    </source>
</evidence>
<comment type="caution">
    <text evidence="4">The sequence shown here is derived from an EMBL/GenBank/DDBJ whole genome shotgun (WGS) entry which is preliminary data.</text>
</comment>
<dbReference type="AlphaFoldDB" id="A0A2U2X6R4"/>
<dbReference type="InterPro" id="IPR030916">
    <property type="entry name" value="ELWxxDGT_rpt"/>
</dbReference>
<dbReference type="EMBL" id="QFRI01000001">
    <property type="protein sequence ID" value="PWH83454.1"/>
    <property type="molecule type" value="Genomic_DNA"/>
</dbReference>
<dbReference type="SUPFAM" id="SSF63825">
    <property type="entry name" value="YWTD domain"/>
    <property type="match status" value="1"/>
</dbReference>
<dbReference type="NCBIfam" id="TIGR04183">
    <property type="entry name" value="Por_Secre_tail"/>
    <property type="match status" value="1"/>
</dbReference>
<reference evidence="4" key="2">
    <citation type="submission" date="2018-05" db="EMBL/GenBank/DDBJ databases">
        <authorList>
            <person name="Lanie J.A."/>
            <person name="Ng W.-L."/>
            <person name="Kazmierczak K.M."/>
            <person name="Andrzejewski T.M."/>
            <person name="Davidsen T.M."/>
            <person name="Wayne K.J."/>
            <person name="Tettelin H."/>
            <person name="Glass J.I."/>
            <person name="Rusch D."/>
            <person name="Podicherti R."/>
            <person name="Tsui H.-C.T."/>
            <person name="Winkler M.E."/>
        </authorList>
    </citation>
    <scope>NUCLEOTIDE SEQUENCE [LARGE SCALE GENOMIC DNA]</scope>
    <source>
        <strain evidence="4">ZY111</strain>
    </source>
</reference>
<reference evidence="4" key="1">
    <citation type="submission" date="2018-05" db="EMBL/GenBank/DDBJ databases">
        <title>Algibacter marinivivus sp. nov., isolated from sample around a algae.</title>
        <authorList>
            <person name="Zhong X."/>
        </authorList>
    </citation>
    <scope>NUCLEOTIDE SEQUENCE [LARGE SCALE GENOMIC DNA]</scope>
    <source>
        <strain evidence="4">ZY111</strain>
    </source>
</reference>